<dbReference type="GeneID" id="66213060"/>
<reference evidence="1 2" key="1">
    <citation type="submission" date="2021-01" db="EMBL/GenBank/DDBJ databases">
        <title>FDA dAtabase for Regulatory Grade micrObial Sequences (FDA-ARGOS): Supporting development and validation of Infectious Disease Dx tests.</title>
        <authorList>
            <person name="Sproer C."/>
            <person name="Gronow S."/>
            <person name="Severitt S."/>
            <person name="Schroder I."/>
            <person name="Tallon L."/>
            <person name="Sadzewicz L."/>
            <person name="Zhao X."/>
            <person name="Boylan J."/>
            <person name="Ott S."/>
            <person name="Bowen H."/>
            <person name="Vavikolanu K."/>
            <person name="Mehta A."/>
            <person name="Aluvathingal J."/>
            <person name="Nadendla S."/>
            <person name="Lowell S."/>
            <person name="Myers T."/>
            <person name="Yan Y."/>
            <person name="Sichtig H."/>
        </authorList>
    </citation>
    <scope>NUCLEOTIDE SEQUENCE [LARGE SCALE GENOMIC DNA]</scope>
    <source>
        <strain evidence="1 2">FDAARGOS_1096</strain>
    </source>
</reference>
<dbReference type="RefSeq" id="WP_004998758.1">
    <property type="nucleotide sequence ID" value="NZ_BKWV01000011.1"/>
</dbReference>
<dbReference type="EMBL" id="CP068176">
    <property type="protein sequence ID" value="QQT85216.1"/>
    <property type="molecule type" value="Genomic_DNA"/>
</dbReference>
<name>A0A7T9UG15_9GAMM</name>
<organism evidence="1 2">
    <name type="scientific">Acinetobacter ursingii</name>
    <dbReference type="NCBI Taxonomy" id="108980"/>
    <lineage>
        <taxon>Bacteria</taxon>
        <taxon>Pseudomonadati</taxon>
        <taxon>Pseudomonadota</taxon>
        <taxon>Gammaproteobacteria</taxon>
        <taxon>Moraxellales</taxon>
        <taxon>Moraxellaceae</taxon>
        <taxon>Acinetobacter</taxon>
    </lineage>
</organism>
<proteinExistence type="predicted"/>
<sequence length="85" mass="10114">MKVYYIKKDGLYLKQQSQTDHYDYAEDGYSDFELNQRIVPTTTYSWTSNRDEAKTFGDYNEASYLIAKNFKKKFWQNAEVCLSPN</sequence>
<dbReference type="AlphaFoldDB" id="A0A7T9UG15"/>
<evidence type="ECO:0000313" key="2">
    <source>
        <dbReference type="Proteomes" id="UP000595320"/>
    </source>
</evidence>
<dbReference type="Proteomes" id="UP000595320">
    <property type="component" value="Chromosome"/>
</dbReference>
<accession>A0A7T9UG15</accession>
<evidence type="ECO:0000313" key="1">
    <source>
        <dbReference type="EMBL" id="QQT85216.1"/>
    </source>
</evidence>
<gene>
    <name evidence="1" type="ORF">I6I53_09725</name>
</gene>
<protein>
    <submittedName>
        <fullName evidence="1">Uncharacterized protein</fullName>
    </submittedName>
</protein>